<dbReference type="GO" id="GO:0051301">
    <property type="term" value="P:cell division"/>
    <property type="evidence" value="ECO:0007669"/>
    <property type="project" value="UniProtKB-KW"/>
</dbReference>
<protein>
    <recommendedName>
        <fullName evidence="5">Probable kinetochore protein NUF2</fullName>
    </recommendedName>
</protein>
<dbReference type="GO" id="GO:0005634">
    <property type="term" value="C:nucleus"/>
    <property type="evidence" value="ECO:0007669"/>
    <property type="project" value="UniProtKB-SubCell"/>
</dbReference>
<feature type="domain" description="Kinetochore protein Nuf2 N-terminal" evidence="16">
    <location>
        <begin position="31"/>
        <end position="168"/>
    </location>
</feature>
<evidence type="ECO:0000256" key="9">
    <source>
        <dbReference type="ARBA" id="ARBA00022838"/>
    </source>
</evidence>
<comment type="similarity">
    <text evidence="4">Belongs to the NUF2 family.</text>
</comment>
<dbReference type="Pfam" id="PF03800">
    <property type="entry name" value="Nuf2"/>
    <property type="match status" value="1"/>
</dbReference>
<evidence type="ECO:0000256" key="13">
    <source>
        <dbReference type="ARBA" id="ARBA00023328"/>
    </source>
</evidence>
<keyword evidence="10 14" id="KW-0175">Coiled coil</keyword>
<proteinExistence type="inferred from homology"/>
<evidence type="ECO:0000256" key="4">
    <source>
        <dbReference type="ARBA" id="ARBA00005498"/>
    </source>
</evidence>
<evidence type="ECO:0000313" key="18">
    <source>
        <dbReference type="EMBL" id="KAF2396678.1"/>
    </source>
</evidence>
<keyword evidence="6" id="KW-0158">Chromosome</keyword>
<comment type="function">
    <text evidence="1">Acts as a component of the essential kinetochore-associated NDC80 complex, which is required for chromosome segregation and spindle checkpoint activity.</text>
</comment>
<dbReference type="AlphaFoldDB" id="A0A6G1HKS9"/>
<keyword evidence="19" id="KW-1185">Reference proteome</keyword>
<keyword evidence="9" id="KW-0995">Kinetochore</keyword>
<evidence type="ECO:0000259" key="17">
    <source>
        <dbReference type="Pfam" id="PF18595"/>
    </source>
</evidence>
<dbReference type="InterPro" id="IPR038275">
    <property type="entry name" value="Nuf2_N_sf"/>
</dbReference>
<keyword evidence="13" id="KW-0137">Centromere</keyword>
<evidence type="ECO:0000256" key="5">
    <source>
        <dbReference type="ARBA" id="ARBA00017594"/>
    </source>
</evidence>
<feature type="domain" description="Nuf2 DHR10-like" evidence="17">
    <location>
        <begin position="281"/>
        <end position="396"/>
    </location>
</feature>
<evidence type="ECO:0000256" key="3">
    <source>
        <dbReference type="ARBA" id="ARBA00004629"/>
    </source>
</evidence>
<keyword evidence="7" id="KW-0132">Cell division</keyword>
<keyword evidence="11" id="KW-0539">Nucleus</keyword>
<dbReference type="GO" id="GO:0031262">
    <property type="term" value="C:Ndc80 complex"/>
    <property type="evidence" value="ECO:0007669"/>
    <property type="project" value="InterPro"/>
</dbReference>
<dbReference type="PANTHER" id="PTHR21650:SF2">
    <property type="entry name" value="KINETOCHORE PROTEIN NUF2"/>
    <property type="match status" value="1"/>
</dbReference>
<evidence type="ECO:0000256" key="7">
    <source>
        <dbReference type="ARBA" id="ARBA00022618"/>
    </source>
</evidence>
<organism evidence="18 19">
    <name type="scientific">Trichodelitschia bisporula</name>
    <dbReference type="NCBI Taxonomy" id="703511"/>
    <lineage>
        <taxon>Eukaryota</taxon>
        <taxon>Fungi</taxon>
        <taxon>Dikarya</taxon>
        <taxon>Ascomycota</taxon>
        <taxon>Pezizomycotina</taxon>
        <taxon>Dothideomycetes</taxon>
        <taxon>Dothideomycetes incertae sedis</taxon>
        <taxon>Phaeotrichales</taxon>
        <taxon>Phaeotrichaceae</taxon>
        <taxon>Trichodelitschia</taxon>
    </lineage>
</organism>
<evidence type="ECO:0000259" key="16">
    <source>
        <dbReference type="Pfam" id="PF03800"/>
    </source>
</evidence>
<evidence type="ECO:0000256" key="6">
    <source>
        <dbReference type="ARBA" id="ARBA00022454"/>
    </source>
</evidence>
<evidence type="ECO:0000256" key="2">
    <source>
        <dbReference type="ARBA" id="ARBA00004123"/>
    </source>
</evidence>
<dbReference type="InterPro" id="IPR005549">
    <property type="entry name" value="Kinetochore_Nuf2_N"/>
</dbReference>
<dbReference type="Pfam" id="PF18595">
    <property type="entry name" value="Nuf2_DHR10-like"/>
    <property type="match status" value="1"/>
</dbReference>
<keyword evidence="12" id="KW-0131">Cell cycle</keyword>
<dbReference type="Proteomes" id="UP000799640">
    <property type="component" value="Unassembled WGS sequence"/>
</dbReference>
<feature type="coiled-coil region" evidence="14">
    <location>
        <begin position="276"/>
        <end position="450"/>
    </location>
</feature>
<evidence type="ECO:0000256" key="8">
    <source>
        <dbReference type="ARBA" id="ARBA00022776"/>
    </source>
</evidence>
<keyword evidence="8" id="KW-0498">Mitosis</keyword>
<dbReference type="Gene3D" id="1.10.418.60">
    <property type="entry name" value="Ncd80 complex, Nuf2 subunit"/>
    <property type="match status" value="1"/>
</dbReference>
<dbReference type="EMBL" id="ML996706">
    <property type="protein sequence ID" value="KAF2396678.1"/>
    <property type="molecule type" value="Genomic_DNA"/>
</dbReference>
<dbReference type="OrthoDB" id="8194677at2759"/>
<dbReference type="GO" id="GO:0045132">
    <property type="term" value="P:meiotic chromosome segregation"/>
    <property type="evidence" value="ECO:0007669"/>
    <property type="project" value="TreeGrafter"/>
</dbReference>
<dbReference type="GO" id="GO:0044877">
    <property type="term" value="F:protein-containing complex binding"/>
    <property type="evidence" value="ECO:0007669"/>
    <property type="project" value="TreeGrafter"/>
</dbReference>
<feature type="coiled-coil region" evidence="14">
    <location>
        <begin position="167"/>
        <end position="194"/>
    </location>
</feature>
<name>A0A6G1HKS9_9PEZI</name>
<feature type="region of interest" description="Disordered" evidence="15">
    <location>
        <begin position="1"/>
        <end position="23"/>
    </location>
</feature>
<dbReference type="InterPro" id="IPR041112">
    <property type="entry name" value="Nuf2_DHR10-like"/>
</dbReference>
<dbReference type="GO" id="GO:0007052">
    <property type="term" value="P:mitotic spindle organization"/>
    <property type="evidence" value="ECO:0007669"/>
    <property type="project" value="TreeGrafter"/>
</dbReference>
<gene>
    <name evidence="18" type="ORF">EJ06DRAFT_229679</name>
</gene>
<evidence type="ECO:0000256" key="12">
    <source>
        <dbReference type="ARBA" id="ARBA00023306"/>
    </source>
</evidence>
<evidence type="ECO:0000313" key="19">
    <source>
        <dbReference type="Proteomes" id="UP000799640"/>
    </source>
</evidence>
<sequence length="463" mass="52531">MDFNGRYSMARAQQPPGTSRKQAPEEVDAFMMPDTEIATCITEIGIPCTVPDLQKPVPQHIQKIFEYFAYILMNTSRDVVSPAMSAAAADIAGADADRLYSADTRDLMGLFVMLRGLLEKCSIDDFAFSDLYRPTHARLQKILSYVINFVRFRESQTSVIDTHFDEAERTKARVAHLYAEKSDLEARLAALQRARPGVDKSVKDKEARLAELKPRLRALDQTKDKLAAEWHRCEVETERLKGTYEERATQLDGLRAEAARLRPYTAHKPDALEAGVRDLNAALAGERALIEALERRTRALGSSVEGFSAVSGDVQAVTRLLADLAGELGKEEEERAKAARHREALSERVSCVEDVERQERLLVKQLDSMNARTEKLRRGAEEKSEAARVRMEELKAVHGKLVRERGEKAREVERRRVRIEQTEKKMADLKENIENEVHAAREEYLKMESHIKLYIHEMEQSIS</sequence>
<reference evidence="18" key="1">
    <citation type="journal article" date="2020" name="Stud. Mycol.">
        <title>101 Dothideomycetes genomes: a test case for predicting lifestyles and emergence of pathogens.</title>
        <authorList>
            <person name="Haridas S."/>
            <person name="Albert R."/>
            <person name="Binder M."/>
            <person name="Bloem J."/>
            <person name="Labutti K."/>
            <person name="Salamov A."/>
            <person name="Andreopoulos B."/>
            <person name="Baker S."/>
            <person name="Barry K."/>
            <person name="Bills G."/>
            <person name="Bluhm B."/>
            <person name="Cannon C."/>
            <person name="Castanera R."/>
            <person name="Culley D."/>
            <person name="Daum C."/>
            <person name="Ezra D."/>
            <person name="Gonzalez J."/>
            <person name="Henrissat B."/>
            <person name="Kuo A."/>
            <person name="Liang C."/>
            <person name="Lipzen A."/>
            <person name="Lutzoni F."/>
            <person name="Magnuson J."/>
            <person name="Mondo S."/>
            <person name="Nolan M."/>
            <person name="Ohm R."/>
            <person name="Pangilinan J."/>
            <person name="Park H.-J."/>
            <person name="Ramirez L."/>
            <person name="Alfaro M."/>
            <person name="Sun H."/>
            <person name="Tritt A."/>
            <person name="Yoshinaga Y."/>
            <person name="Zwiers L.-H."/>
            <person name="Turgeon B."/>
            <person name="Goodwin S."/>
            <person name="Spatafora J."/>
            <person name="Crous P."/>
            <person name="Grigoriev I."/>
        </authorList>
    </citation>
    <scope>NUCLEOTIDE SEQUENCE</scope>
    <source>
        <strain evidence="18">CBS 262.69</strain>
    </source>
</reference>
<evidence type="ECO:0000256" key="1">
    <source>
        <dbReference type="ARBA" id="ARBA00002772"/>
    </source>
</evidence>
<comment type="subcellular location">
    <subcellularLocation>
        <location evidence="3">Chromosome</location>
        <location evidence="3">Centromere</location>
        <location evidence="3">Kinetochore</location>
    </subcellularLocation>
    <subcellularLocation>
        <location evidence="2">Nucleus</location>
    </subcellularLocation>
</comment>
<evidence type="ECO:0000256" key="11">
    <source>
        <dbReference type="ARBA" id="ARBA00023242"/>
    </source>
</evidence>
<evidence type="ECO:0000256" key="15">
    <source>
        <dbReference type="SAM" id="MobiDB-lite"/>
    </source>
</evidence>
<evidence type="ECO:0000256" key="14">
    <source>
        <dbReference type="SAM" id="Coils"/>
    </source>
</evidence>
<dbReference type="GO" id="GO:0051383">
    <property type="term" value="P:kinetochore organization"/>
    <property type="evidence" value="ECO:0007669"/>
    <property type="project" value="TreeGrafter"/>
</dbReference>
<dbReference type="PANTHER" id="PTHR21650">
    <property type="entry name" value="MEMBRALIN/KINETOCHORE PROTEIN NUF2"/>
    <property type="match status" value="1"/>
</dbReference>
<dbReference type="GO" id="GO:0051315">
    <property type="term" value="P:attachment of mitotic spindle microtubules to kinetochore"/>
    <property type="evidence" value="ECO:0007669"/>
    <property type="project" value="TreeGrafter"/>
</dbReference>
<accession>A0A6G1HKS9</accession>
<evidence type="ECO:0000256" key="10">
    <source>
        <dbReference type="ARBA" id="ARBA00023054"/>
    </source>
</evidence>